<keyword evidence="4" id="KW-1185">Reference proteome</keyword>
<evidence type="ECO:0000313" key="4">
    <source>
        <dbReference type="Proteomes" id="UP000199642"/>
    </source>
</evidence>
<dbReference type="STRING" id="435880.SAMN04487988_101324"/>
<accession>A0A1I2P272</accession>
<dbReference type="Proteomes" id="UP000199642">
    <property type="component" value="Unassembled WGS sequence"/>
</dbReference>
<dbReference type="RefSeq" id="WP_143071017.1">
    <property type="nucleotide sequence ID" value="NZ_FOPC01000001.1"/>
</dbReference>
<keyword evidence="2" id="KW-1133">Transmembrane helix</keyword>
<keyword evidence="2" id="KW-0812">Transmembrane</keyword>
<evidence type="ECO:0000256" key="2">
    <source>
        <dbReference type="SAM" id="Phobius"/>
    </source>
</evidence>
<feature type="compositionally biased region" description="Basic and acidic residues" evidence="1">
    <location>
        <begin position="102"/>
        <end position="119"/>
    </location>
</feature>
<reference evidence="4" key="1">
    <citation type="submission" date="2016-10" db="EMBL/GenBank/DDBJ databases">
        <authorList>
            <person name="Varghese N."/>
            <person name="Submissions S."/>
        </authorList>
    </citation>
    <scope>NUCLEOTIDE SEQUENCE [LARGE SCALE GENOMIC DNA]</scope>
    <source>
        <strain evidence="4">DSM 19315</strain>
    </source>
</reference>
<keyword evidence="2" id="KW-0472">Membrane</keyword>
<feature type="region of interest" description="Disordered" evidence="1">
    <location>
        <begin position="73"/>
        <end position="135"/>
    </location>
</feature>
<gene>
    <name evidence="3" type="ORF">SAMN04487988_101324</name>
</gene>
<dbReference type="EMBL" id="FOPC01000001">
    <property type="protein sequence ID" value="SFG07726.1"/>
    <property type="molecule type" value="Genomic_DNA"/>
</dbReference>
<evidence type="ECO:0000313" key="3">
    <source>
        <dbReference type="EMBL" id="SFG07726.1"/>
    </source>
</evidence>
<feature type="compositionally biased region" description="Polar residues" evidence="1">
    <location>
        <begin position="120"/>
        <end position="135"/>
    </location>
</feature>
<sequence length="253" mass="28081">MDKIFRQKLENHEEKPSALAWERLENQLPSQPRKNRGFLWAAAAVILVLLSVGALFWSNDSTIKKEDLLASEEQNPALESPSTSFEQVETPKVEENPDVIDSELKSDSKQSEKTVKPAEENQSSANFKTPATNNLLAEADKKEETVSDEKSAIIRNKSEPLFVEKNLPELKTVPSNPTIAELNPVSPEKPAYTVTIRSDGLKDNKGLVANLGKTVDQLEGLTEKVDLFANLQDAKNGLYARLTSKKERASQKP</sequence>
<dbReference type="AlphaFoldDB" id="A0A1I2P272"/>
<protein>
    <submittedName>
        <fullName evidence="3">Uncharacterized protein</fullName>
    </submittedName>
</protein>
<feature type="transmembrane region" description="Helical" evidence="2">
    <location>
        <begin position="37"/>
        <end position="57"/>
    </location>
</feature>
<name>A0A1I2P272_9BACT</name>
<organism evidence="3 4">
    <name type="scientific">Algoriphagus hitonicola</name>
    <dbReference type="NCBI Taxonomy" id="435880"/>
    <lineage>
        <taxon>Bacteria</taxon>
        <taxon>Pseudomonadati</taxon>
        <taxon>Bacteroidota</taxon>
        <taxon>Cytophagia</taxon>
        <taxon>Cytophagales</taxon>
        <taxon>Cyclobacteriaceae</taxon>
        <taxon>Algoriphagus</taxon>
    </lineage>
</organism>
<dbReference type="OrthoDB" id="826165at2"/>
<proteinExistence type="predicted"/>
<evidence type="ECO:0000256" key="1">
    <source>
        <dbReference type="SAM" id="MobiDB-lite"/>
    </source>
</evidence>